<accession>A0A4R9K0L3</accession>
<proteinExistence type="predicted"/>
<feature type="transmembrane region" description="Helical" evidence="2">
    <location>
        <begin position="118"/>
        <end position="141"/>
    </location>
</feature>
<keyword evidence="2" id="KW-1133">Transmembrane helix</keyword>
<feature type="domain" description="PPM-type phosphatase" evidence="3">
    <location>
        <begin position="407"/>
        <end position="606"/>
    </location>
</feature>
<keyword evidence="5" id="KW-1185">Reference proteome</keyword>
<dbReference type="Gene3D" id="3.60.40.10">
    <property type="entry name" value="PPM-type phosphatase domain"/>
    <property type="match status" value="1"/>
</dbReference>
<gene>
    <name evidence="4" type="ORF">EHQ58_09850</name>
</gene>
<evidence type="ECO:0000256" key="1">
    <source>
        <dbReference type="SAM" id="Coils"/>
    </source>
</evidence>
<dbReference type="Gene3D" id="6.10.340.10">
    <property type="match status" value="1"/>
</dbReference>
<dbReference type="AlphaFoldDB" id="A0A4R9K0L3"/>
<dbReference type="Gene3D" id="1.25.40.10">
    <property type="entry name" value="Tetratricopeptide repeat domain"/>
    <property type="match status" value="1"/>
</dbReference>
<dbReference type="InterPro" id="IPR011990">
    <property type="entry name" value="TPR-like_helical_dom_sf"/>
</dbReference>
<evidence type="ECO:0000256" key="2">
    <source>
        <dbReference type="SAM" id="Phobius"/>
    </source>
</evidence>
<feature type="transmembrane region" description="Helical" evidence="2">
    <location>
        <begin position="204"/>
        <end position="224"/>
    </location>
</feature>
<feature type="transmembrane region" description="Helical" evidence="2">
    <location>
        <begin position="153"/>
        <end position="171"/>
    </location>
</feature>
<feature type="transmembrane region" description="Helical" evidence="2">
    <location>
        <begin position="236"/>
        <end position="259"/>
    </location>
</feature>
<evidence type="ECO:0000313" key="5">
    <source>
        <dbReference type="Proteomes" id="UP000297693"/>
    </source>
</evidence>
<feature type="coiled-coil region" evidence="1">
    <location>
        <begin position="66"/>
        <end position="93"/>
    </location>
</feature>
<dbReference type="InterPro" id="IPR036457">
    <property type="entry name" value="PPM-type-like_dom_sf"/>
</dbReference>
<evidence type="ECO:0000313" key="4">
    <source>
        <dbReference type="EMBL" id="TGL59202.1"/>
    </source>
</evidence>
<sequence>MLKSTFIPLTIRLEAFTHLVPVPFAIYMASITQEYSLEDWIRFLVLCCGSGLLMVVGGCFWRFQILRKLFIELENLKNTEEQLSENIINENEIDLLNEKEDYHQKAKRLKLFLFRYPFYEGFVIILRWFIGVGLIFALTPILGLYRQELWTTFLSYLIMIPPISFVAYYFITENSFRTIFNLKMVRQVRIEPEEIPKFDYFKRILISFFSLAALPVTVLSYMLISVANGDMNVKNPLLQVLVIGGIFVLPLLFVAYLVAKAVRTGISETSKLLDELAKGNFTVVSMPSSGDDFGQQSFHMNRVIEQLNTMYTEIFTLNIGLESKVKERTLELEKSLSEVNALKFQQDGDYFLTHLLLKPLGKNQVKSERVDIQFLLRQKKKFEFRGKEYEIGGDLNIAHNIILQGKKYTVFVNSDAMGKSMQGAGGALVLGAVFQSIIERTQFSSSTFSQAPERWLKNAFIEMHKIFEGFDGSMLVSLIIGLIEENSGFLYFINAEHPWLILFRDGKASFLETELSYRKLGTKGIESGVFIKTFLLHPGDVLISGSDGKDDLVLHETKQMGNDRLINHDENLILKYIEEARGDLPSLYEKLKSAGEITDDLSIVRVGYTGRPPERLENRFIKTYKEAKKIAEAGDPKTAILTLKQLLSEFPHTHAKLHKLLAKLLFKNKEYANAAEHAQAYMETHPSDLPFMELTSILWRKASRLHQAIEIAERIRLRDPNLTKNAFHLVSLYLMTGNRNRADTILKEWESSSRPLHDEKWKKLKFALESKIRKSVT</sequence>
<dbReference type="RefSeq" id="WP_135623728.1">
    <property type="nucleotide sequence ID" value="NZ_RQGD01000025.1"/>
</dbReference>
<feature type="transmembrane region" description="Helical" evidence="2">
    <location>
        <begin position="40"/>
        <end position="61"/>
    </location>
</feature>
<keyword evidence="1" id="KW-0175">Coiled coil</keyword>
<dbReference type="EMBL" id="RQGD01000025">
    <property type="protein sequence ID" value="TGL59202.1"/>
    <property type="molecule type" value="Genomic_DNA"/>
</dbReference>
<comment type="caution">
    <text evidence="4">The sequence shown here is derived from an EMBL/GenBank/DDBJ whole genome shotgun (WGS) entry which is preliminary data.</text>
</comment>
<protein>
    <submittedName>
        <fullName evidence="4">SpoIIE-like protein phosphatase</fullName>
    </submittedName>
</protein>
<dbReference type="Proteomes" id="UP000297693">
    <property type="component" value="Unassembled WGS sequence"/>
</dbReference>
<keyword evidence="2" id="KW-0472">Membrane</keyword>
<organism evidence="4 5">
    <name type="scientific">Leptospira ognonensis</name>
    <dbReference type="NCBI Taxonomy" id="2484945"/>
    <lineage>
        <taxon>Bacteria</taxon>
        <taxon>Pseudomonadati</taxon>
        <taxon>Spirochaetota</taxon>
        <taxon>Spirochaetia</taxon>
        <taxon>Leptospirales</taxon>
        <taxon>Leptospiraceae</taxon>
        <taxon>Leptospira</taxon>
    </lineage>
</organism>
<evidence type="ECO:0000259" key="3">
    <source>
        <dbReference type="Pfam" id="PF07228"/>
    </source>
</evidence>
<reference evidence="4" key="1">
    <citation type="journal article" date="2019" name="PLoS Negl. Trop. Dis.">
        <title>Revisiting the worldwide diversity of Leptospira species in the environment.</title>
        <authorList>
            <person name="Vincent A.T."/>
            <person name="Schiettekatte O."/>
            <person name="Bourhy P."/>
            <person name="Veyrier F.J."/>
            <person name="Picardeau M."/>
        </authorList>
    </citation>
    <scope>NUCLEOTIDE SEQUENCE [LARGE SCALE GENOMIC DNA]</scope>
    <source>
        <strain evidence="4">201702476</strain>
    </source>
</reference>
<dbReference type="SUPFAM" id="SSF48452">
    <property type="entry name" value="TPR-like"/>
    <property type="match status" value="1"/>
</dbReference>
<dbReference type="OrthoDB" id="337779at2"/>
<dbReference type="Pfam" id="PF07228">
    <property type="entry name" value="SpoIIE"/>
    <property type="match status" value="1"/>
</dbReference>
<dbReference type="InterPro" id="IPR001932">
    <property type="entry name" value="PPM-type_phosphatase-like_dom"/>
</dbReference>
<name>A0A4R9K0L3_9LEPT</name>
<dbReference type="SUPFAM" id="SSF81606">
    <property type="entry name" value="PP2C-like"/>
    <property type="match status" value="1"/>
</dbReference>
<keyword evidence="2" id="KW-0812">Transmembrane</keyword>
<dbReference type="Pfam" id="PF14559">
    <property type="entry name" value="TPR_19"/>
    <property type="match status" value="1"/>
</dbReference>